<dbReference type="EMBL" id="DTCK01000049">
    <property type="protein sequence ID" value="HGQ36825.1"/>
    <property type="molecule type" value="Genomic_DNA"/>
</dbReference>
<name>A0A832FXH8_9CREN</name>
<accession>A0A832FXH8</accession>
<protein>
    <submittedName>
        <fullName evidence="1">Uncharacterized protein</fullName>
    </submittedName>
</protein>
<proteinExistence type="predicted"/>
<evidence type="ECO:0000313" key="1">
    <source>
        <dbReference type="EMBL" id="HGQ36825.1"/>
    </source>
</evidence>
<gene>
    <name evidence="1" type="ORF">ENU41_09165</name>
</gene>
<dbReference type="AlphaFoldDB" id="A0A832FXH8"/>
<organism evidence="1">
    <name type="scientific">Ignisphaera aggregans</name>
    <dbReference type="NCBI Taxonomy" id="334771"/>
    <lineage>
        <taxon>Archaea</taxon>
        <taxon>Thermoproteota</taxon>
        <taxon>Thermoprotei</taxon>
        <taxon>Desulfurococcales</taxon>
        <taxon>Desulfurococcaceae</taxon>
        <taxon>Ignisphaera</taxon>
    </lineage>
</organism>
<sequence>MGMWTFTGYILWKFYEFGKQSISLDELAKFVFGYLWKNYNMVLNDSIEELKMELEYIEKLGYIDLENGVLTLKEKLKDFYNVVGCSPLARESKLYREYIERINRAVEEYIKYKV</sequence>
<reference evidence="1" key="1">
    <citation type="journal article" date="2020" name="mSystems">
        <title>Genome- and Community-Level Interaction Insights into Carbon Utilization and Element Cycling Functions of Hydrothermarchaeota in Hydrothermal Sediment.</title>
        <authorList>
            <person name="Zhou Z."/>
            <person name="Liu Y."/>
            <person name="Xu W."/>
            <person name="Pan J."/>
            <person name="Luo Z.H."/>
            <person name="Li M."/>
        </authorList>
    </citation>
    <scope>NUCLEOTIDE SEQUENCE</scope>
    <source>
        <strain evidence="1">SpSt-667</strain>
    </source>
</reference>
<comment type="caution">
    <text evidence="1">The sequence shown here is derived from an EMBL/GenBank/DDBJ whole genome shotgun (WGS) entry which is preliminary data.</text>
</comment>